<dbReference type="Proteomes" id="UP001519363">
    <property type="component" value="Unassembled WGS sequence"/>
</dbReference>
<dbReference type="EMBL" id="JAGIOO010000001">
    <property type="protein sequence ID" value="MBP2473346.1"/>
    <property type="molecule type" value="Genomic_DNA"/>
</dbReference>
<evidence type="ECO:0008006" key="3">
    <source>
        <dbReference type="Google" id="ProtNLM"/>
    </source>
</evidence>
<gene>
    <name evidence="1" type="ORF">JOF53_002218</name>
</gene>
<evidence type="ECO:0000313" key="1">
    <source>
        <dbReference type="EMBL" id="MBP2473346.1"/>
    </source>
</evidence>
<comment type="caution">
    <text evidence="1">The sequence shown here is derived from an EMBL/GenBank/DDBJ whole genome shotgun (WGS) entry which is preliminary data.</text>
</comment>
<accession>A0ABS5AAK1</accession>
<organism evidence="1 2">
    <name type="scientific">Crossiella equi</name>
    <dbReference type="NCBI Taxonomy" id="130796"/>
    <lineage>
        <taxon>Bacteria</taxon>
        <taxon>Bacillati</taxon>
        <taxon>Actinomycetota</taxon>
        <taxon>Actinomycetes</taxon>
        <taxon>Pseudonocardiales</taxon>
        <taxon>Pseudonocardiaceae</taxon>
        <taxon>Crossiella</taxon>
    </lineage>
</organism>
<protein>
    <recommendedName>
        <fullName evidence="3">Transcriptional regulator</fullName>
    </recommendedName>
</protein>
<sequence length="312" mass="34750">MTGKPPPEAALRQAVRTGPFHVAFRLAIRRSGLGIEGVSRRLHARGLPVSTSSLSYWQRGSRRPEREESLNAVRVVEELAGLPAESLVALLGPRRPRGRWLDRTPATRPAVEASLGLATTPRLPPELDTARANAALRQLKHDWLCVVDEGRHEAENHVRQVFQALEDGVDRFIAFSFVESGRERPTYRAVRDCRLGRQTHDPESGLLAVEFLFDHVLRVGETYAIETTQLLPPGQRDGFIQYGCRAEVRELLLRVRFAETVLPARVTRYGARLGERGREVLAELEPGRSGTALHAVLDAAPGIYGLAWEWDG</sequence>
<name>A0ABS5AAK1_9PSEU</name>
<reference evidence="1 2" key="1">
    <citation type="submission" date="2021-03" db="EMBL/GenBank/DDBJ databases">
        <title>Sequencing the genomes of 1000 actinobacteria strains.</title>
        <authorList>
            <person name="Klenk H.-P."/>
        </authorList>
    </citation>
    <scope>NUCLEOTIDE SEQUENCE [LARGE SCALE GENOMIC DNA]</scope>
    <source>
        <strain evidence="1 2">DSM 44580</strain>
    </source>
</reference>
<dbReference type="RefSeq" id="WP_086787089.1">
    <property type="nucleotide sequence ID" value="NZ_JAGIOO010000001.1"/>
</dbReference>
<proteinExistence type="predicted"/>
<evidence type="ECO:0000313" key="2">
    <source>
        <dbReference type="Proteomes" id="UP001519363"/>
    </source>
</evidence>
<keyword evidence="2" id="KW-1185">Reference proteome</keyword>